<dbReference type="Proteomes" id="UP000253426">
    <property type="component" value="Unassembled WGS sequence"/>
</dbReference>
<dbReference type="AlphaFoldDB" id="A0A366HND5"/>
<organism evidence="3 4">
    <name type="scientific">Roseimicrobium gellanilyticum</name>
    <dbReference type="NCBI Taxonomy" id="748857"/>
    <lineage>
        <taxon>Bacteria</taxon>
        <taxon>Pseudomonadati</taxon>
        <taxon>Verrucomicrobiota</taxon>
        <taxon>Verrucomicrobiia</taxon>
        <taxon>Verrucomicrobiales</taxon>
        <taxon>Verrucomicrobiaceae</taxon>
        <taxon>Roseimicrobium</taxon>
    </lineage>
</organism>
<comment type="caution">
    <text evidence="3">The sequence shown here is derived from an EMBL/GenBank/DDBJ whole genome shotgun (WGS) entry which is preliminary data.</text>
</comment>
<feature type="region of interest" description="Disordered" evidence="1">
    <location>
        <begin position="339"/>
        <end position="362"/>
    </location>
</feature>
<protein>
    <submittedName>
        <fullName evidence="3">Uncharacterized protein</fullName>
    </submittedName>
</protein>
<feature type="region of interest" description="Disordered" evidence="1">
    <location>
        <begin position="167"/>
        <end position="201"/>
    </location>
</feature>
<feature type="chain" id="PRO_5016809173" evidence="2">
    <location>
        <begin position="27"/>
        <end position="362"/>
    </location>
</feature>
<dbReference type="RefSeq" id="WP_211325530.1">
    <property type="nucleotide sequence ID" value="NZ_QNRR01000003.1"/>
</dbReference>
<evidence type="ECO:0000256" key="1">
    <source>
        <dbReference type="SAM" id="MobiDB-lite"/>
    </source>
</evidence>
<reference evidence="3 4" key="1">
    <citation type="submission" date="2018-06" db="EMBL/GenBank/DDBJ databases">
        <title>Genomic Encyclopedia of Type Strains, Phase IV (KMG-IV): sequencing the most valuable type-strain genomes for metagenomic binning, comparative biology and taxonomic classification.</title>
        <authorList>
            <person name="Goeker M."/>
        </authorList>
    </citation>
    <scope>NUCLEOTIDE SEQUENCE [LARGE SCALE GENOMIC DNA]</scope>
    <source>
        <strain evidence="3 4">DSM 25532</strain>
    </source>
</reference>
<evidence type="ECO:0000256" key="2">
    <source>
        <dbReference type="SAM" id="SignalP"/>
    </source>
</evidence>
<proteinExistence type="predicted"/>
<feature type="compositionally biased region" description="Gly residues" evidence="1">
    <location>
        <begin position="180"/>
        <end position="200"/>
    </location>
</feature>
<evidence type="ECO:0000313" key="4">
    <source>
        <dbReference type="Proteomes" id="UP000253426"/>
    </source>
</evidence>
<keyword evidence="4" id="KW-1185">Reference proteome</keyword>
<accession>A0A366HND5</accession>
<dbReference type="EMBL" id="QNRR01000003">
    <property type="protein sequence ID" value="RBP45020.1"/>
    <property type="molecule type" value="Genomic_DNA"/>
</dbReference>
<gene>
    <name evidence="3" type="ORF">DES53_10315</name>
</gene>
<name>A0A366HND5_9BACT</name>
<keyword evidence="2" id="KW-0732">Signal</keyword>
<feature type="signal peptide" evidence="2">
    <location>
        <begin position="1"/>
        <end position="26"/>
    </location>
</feature>
<sequence length="362" mass="39460">MKRLLYPLMLCAPVCLLSQTPAPAPAPSTPPTLTSEQTANIMKQLEQLEAQITKGRGDLFGMALSKCRAGAASEAAALSLYLDCYKVEHFDKRNLKTTDFQAWKDGNEGRLKDEEFTKGLVLQLEYLVLSIQAQDADEPKEMAPLVAALQAYLPRAVAAVQDSMKHTASGAVEEKDKGGRNGGGRGPGGGGRGPGGGGQLAGILRESVKATEFARALQLDEYMRNNEWEYSPLGIDGIYERVILPYYLETKREDVGTQWDARINAELALRKSGLSEAQYAEFYKERLPVLQWNKASYMLQNKVNPIMALADMLKIVRENPAHANAAQWLKDLRRSVNESQAPVVSPGADPAVTTPAPAPAST</sequence>
<feature type="compositionally biased region" description="Low complexity" evidence="1">
    <location>
        <begin position="346"/>
        <end position="362"/>
    </location>
</feature>
<evidence type="ECO:0000313" key="3">
    <source>
        <dbReference type="EMBL" id="RBP45020.1"/>
    </source>
</evidence>